<dbReference type="PANTHER" id="PTHR14969">
    <property type="entry name" value="SPHINGOSINE-1-PHOSPHATE PHOSPHOHYDROLASE"/>
    <property type="match status" value="1"/>
</dbReference>
<dbReference type="PANTHER" id="PTHR14969:SF13">
    <property type="entry name" value="AT30094P"/>
    <property type="match status" value="1"/>
</dbReference>
<dbReference type="Proteomes" id="UP000183315">
    <property type="component" value="Unassembled WGS sequence"/>
</dbReference>
<dbReference type="OrthoDB" id="5289372at2"/>
<dbReference type="Pfam" id="PF01569">
    <property type="entry name" value="PAP2"/>
    <property type="match status" value="1"/>
</dbReference>
<dbReference type="RefSeq" id="WP_081953335.1">
    <property type="nucleotide sequence ID" value="NZ_BBLU01000014.1"/>
</dbReference>
<dbReference type="AlphaFoldDB" id="A0A1H7ADL3"/>
<accession>A0A1H7ADL3</accession>
<keyword evidence="2" id="KW-0472">Membrane</keyword>
<dbReference type="Gene3D" id="1.20.144.10">
    <property type="entry name" value="Phosphatidic acid phosphatase type 2/haloperoxidase"/>
    <property type="match status" value="2"/>
</dbReference>
<dbReference type="InterPro" id="IPR000326">
    <property type="entry name" value="PAP2/HPO"/>
</dbReference>
<evidence type="ECO:0000313" key="5">
    <source>
        <dbReference type="Proteomes" id="UP000183315"/>
    </source>
</evidence>
<feature type="transmembrane region" description="Helical" evidence="2">
    <location>
        <begin position="99"/>
        <end position="118"/>
    </location>
</feature>
<dbReference type="CDD" id="cd03392">
    <property type="entry name" value="PAP2_like_2"/>
    <property type="match status" value="1"/>
</dbReference>
<dbReference type="InterPro" id="IPR036938">
    <property type="entry name" value="PAP2/HPO_sf"/>
</dbReference>
<dbReference type="SUPFAM" id="SSF48317">
    <property type="entry name" value="Acid phosphatase/Vanadium-dependent haloperoxidase"/>
    <property type="match status" value="1"/>
</dbReference>
<sequence>MTRRMRPSDAALALWPAALLIAMGVAGFIGVLDWVVEKEDLFLIDEPLLELLAQQRSPELDTLFNAVSLVFGPAVLPVVVAAIALVWWRVSRSWWEPALLVVAMLLSTGLTVALKSLVGRDRPADLLMVVPGGETSGSFPSGHTVGAATLVLVVGYLLWHEDAEASWALTGWVAASLLIIVGVGASRLYLGYHFLTDVLAGLCVALAVLGVVVGAERWRDLWLERRDPPARPTALAVTEEDLAWARDGADDAEDGAPRRPTGAEARPCAGQKGPETKVPREVGCAGGHRGRPSRGRLRRSRR</sequence>
<feature type="transmembrane region" description="Helical" evidence="2">
    <location>
        <begin position="198"/>
        <end position="215"/>
    </location>
</feature>
<dbReference type="eggNOG" id="COG0671">
    <property type="taxonomic scope" value="Bacteria"/>
</dbReference>
<evidence type="ECO:0000259" key="3">
    <source>
        <dbReference type="SMART" id="SM00014"/>
    </source>
</evidence>
<feature type="transmembrane region" description="Helical" evidence="2">
    <location>
        <begin position="171"/>
        <end position="192"/>
    </location>
</feature>
<keyword evidence="5" id="KW-1185">Reference proteome</keyword>
<evidence type="ECO:0000256" key="2">
    <source>
        <dbReference type="SAM" id="Phobius"/>
    </source>
</evidence>
<dbReference type="STRING" id="1043493.SAMN05421637_2511"/>
<dbReference type="EMBL" id="FNZI01000006">
    <property type="protein sequence ID" value="SEJ63733.1"/>
    <property type="molecule type" value="Genomic_DNA"/>
</dbReference>
<feature type="transmembrane region" description="Helical" evidence="2">
    <location>
        <begin position="138"/>
        <end position="159"/>
    </location>
</feature>
<feature type="transmembrane region" description="Helical" evidence="2">
    <location>
        <begin position="12"/>
        <end position="32"/>
    </location>
</feature>
<reference evidence="5" key="1">
    <citation type="submission" date="2016-10" db="EMBL/GenBank/DDBJ databases">
        <authorList>
            <person name="Varghese N."/>
        </authorList>
    </citation>
    <scope>NUCLEOTIDE SEQUENCE [LARGE SCALE GENOMIC DNA]</scope>
    <source>
        <strain evidence="5">DSM 24868</strain>
    </source>
</reference>
<protein>
    <submittedName>
        <fullName evidence="4">Undecaprenyl-diphosphatase</fullName>
    </submittedName>
</protein>
<evidence type="ECO:0000256" key="1">
    <source>
        <dbReference type="SAM" id="MobiDB-lite"/>
    </source>
</evidence>
<dbReference type="SMART" id="SM00014">
    <property type="entry name" value="acidPPc"/>
    <property type="match status" value="1"/>
</dbReference>
<name>A0A1H7ADL3_9MICO</name>
<keyword evidence="2" id="KW-1133">Transmembrane helix</keyword>
<feature type="region of interest" description="Disordered" evidence="1">
    <location>
        <begin position="246"/>
        <end position="302"/>
    </location>
</feature>
<proteinExistence type="predicted"/>
<feature type="transmembrane region" description="Helical" evidence="2">
    <location>
        <begin position="66"/>
        <end position="87"/>
    </location>
</feature>
<organism evidence="4 5">
    <name type="scientific">Demequina mangrovi</name>
    <dbReference type="NCBI Taxonomy" id="1043493"/>
    <lineage>
        <taxon>Bacteria</taxon>
        <taxon>Bacillati</taxon>
        <taxon>Actinomycetota</taxon>
        <taxon>Actinomycetes</taxon>
        <taxon>Micrococcales</taxon>
        <taxon>Demequinaceae</taxon>
        <taxon>Demequina</taxon>
    </lineage>
</organism>
<evidence type="ECO:0000313" key="4">
    <source>
        <dbReference type="EMBL" id="SEJ63733.1"/>
    </source>
</evidence>
<feature type="domain" description="Phosphatidic acid phosphatase type 2/haloperoxidase" evidence="3">
    <location>
        <begin position="99"/>
        <end position="213"/>
    </location>
</feature>
<keyword evidence="2" id="KW-0812">Transmembrane</keyword>
<feature type="compositionally biased region" description="Basic residues" evidence="1">
    <location>
        <begin position="288"/>
        <end position="302"/>
    </location>
</feature>
<gene>
    <name evidence="4" type="ORF">SAMN05421637_2511</name>
</gene>